<dbReference type="InterPro" id="IPR036390">
    <property type="entry name" value="WH_DNA-bd_sf"/>
</dbReference>
<evidence type="ECO:0000256" key="2">
    <source>
        <dbReference type="ARBA" id="ARBA00023015"/>
    </source>
</evidence>
<reference evidence="6 7" key="1">
    <citation type="submission" date="2016-10" db="EMBL/GenBank/DDBJ databases">
        <authorList>
            <person name="de Groot N.N."/>
        </authorList>
    </citation>
    <scope>NUCLEOTIDE SEQUENCE [LARGE SCALE GENOMIC DNA]</scope>
    <source>
        <strain evidence="6 7">F</strain>
    </source>
</reference>
<evidence type="ECO:0000259" key="5">
    <source>
        <dbReference type="PROSITE" id="PS50931"/>
    </source>
</evidence>
<dbReference type="Gene3D" id="1.10.10.10">
    <property type="entry name" value="Winged helix-like DNA-binding domain superfamily/Winged helix DNA-binding domain"/>
    <property type="match status" value="1"/>
</dbReference>
<dbReference type="EMBL" id="FOZC01000006">
    <property type="protein sequence ID" value="SFR75585.1"/>
    <property type="molecule type" value="Genomic_DNA"/>
</dbReference>
<gene>
    <name evidence="6" type="ORF">SAMN02910262_01330</name>
</gene>
<dbReference type="GO" id="GO:0003700">
    <property type="term" value="F:DNA-binding transcription factor activity"/>
    <property type="evidence" value="ECO:0007669"/>
    <property type="project" value="InterPro"/>
</dbReference>
<organism evidence="6 7">
    <name type="scientific">[Clostridium] aminophilum</name>
    <dbReference type="NCBI Taxonomy" id="1526"/>
    <lineage>
        <taxon>Bacteria</taxon>
        <taxon>Bacillati</taxon>
        <taxon>Bacillota</taxon>
        <taxon>Clostridia</taxon>
        <taxon>Lachnospirales</taxon>
        <taxon>Lachnospiraceae</taxon>
    </lineage>
</organism>
<keyword evidence="4" id="KW-0804">Transcription</keyword>
<dbReference type="FunFam" id="1.10.10.10:FF:000001">
    <property type="entry name" value="LysR family transcriptional regulator"/>
    <property type="match status" value="1"/>
</dbReference>
<dbReference type="AlphaFoldDB" id="A0A1I6J9B9"/>
<evidence type="ECO:0000256" key="4">
    <source>
        <dbReference type="ARBA" id="ARBA00023163"/>
    </source>
</evidence>
<dbReference type="SUPFAM" id="SSF46785">
    <property type="entry name" value="Winged helix' DNA-binding domain"/>
    <property type="match status" value="1"/>
</dbReference>
<dbReference type="RefSeq" id="WP_031472195.1">
    <property type="nucleotide sequence ID" value="NZ_FOZC01000006.1"/>
</dbReference>
<feature type="domain" description="HTH lysR-type" evidence="5">
    <location>
        <begin position="1"/>
        <end position="58"/>
    </location>
</feature>
<dbReference type="Pfam" id="PF00126">
    <property type="entry name" value="HTH_1"/>
    <property type="match status" value="1"/>
</dbReference>
<dbReference type="InterPro" id="IPR036388">
    <property type="entry name" value="WH-like_DNA-bd_sf"/>
</dbReference>
<accession>A0A1I6J9B9</accession>
<evidence type="ECO:0000313" key="7">
    <source>
        <dbReference type="Proteomes" id="UP000214760"/>
    </source>
</evidence>
<dbReference type="Pfam" id="PF03466">
    <property type="entry name" value="LysR_substrate"/>
    <property type="match status" value="1"/>
</dbReference>
<evidence type="ECO:0000256" key="1">
    <source>
        <dbReference type="ARBA" id="ARBA00009437"/>
    </source>
</evidence>
<dbReference type="GO" id="GO:0000976">
    <property type="term" value="F:transcription cis-regulatory region binding"/>
    <property type="evidence" value="ECO:0007669"/>
    <property type="project" value="TreeGrafter"/>
</dbReference>
<dbReference type="PANTHER" id="PTHR30126:SF40">
    <property type="entry name" value="HTH-TYPE TRANSCRIPTIONAL REGULATOR GLTR"/>
    <property type="match status" value="1"/>
</dbReference>
<sequence>MEIRQLITFRKVAELQSFSKAAESMGYSQSAVTVQIKALEKEFNVRFFDRYGKTVRITPAGIQFQRRIDRILNELDSLHSDLGEGKLQTHKLHIGTLSSLCSFMLPEMMKRYYSEFPDYHVKITRGSPTELIDMMEHNELDIIYILDALRFDTHWRRVVQKKEPVVFVCAPECRLADRGEVEMEEILEEPLMLTEVNDNYRFALEQYLAFHNLSISPILEVGDPEVILRILRDNGGRGVSFLPYYAVRGALERGELREVSVRDFQVNMHHQIIYYKEKWVTDEMLEFIRIAQNSLM</sequence>
<dbReference type="InterPro" id="IPR000847">
    <property type="entry name" value="LysR_HTH_N"/>
</dbReference>
<evidence type="ECO:0000313" key="6">
    <source>
        <dbReference type="EMBL" id="SFR75585.1"/>
    </source>
</evidence>
<proteinExistence type="inferred from homology"/>
<dbReference type="PANTHER" id="PTHR30126">
    <property type="entry name" value="HTH-TYPE TRANSCRIPTIONAL REGULATOR"/>
    <property type="match status" value="1"/>
</dbReference>
<dbReference type="PRINTS" id="PR00039">
    <property type="entry name" value="HTHLYSR"/>
</dbReference>
<name>A0A1I6J9B9_9FIRM</name>
<evidence type="ECO:0000256" key="3">
    <source>
        <dbReference type="ARBA" id="ARBA00023125"/>
    </source>
</evidence>
<protein>
    <submittedName>
        <fullName evidence="6">DNA-binding transcriptional regulator, LysR family</fullName>
    </submittedName>
</protein>
<keyword evidence="3 6" id="KW-0238">DNA-binding</keyword>
<dbReference type="PROSITE" id="PS50931">
    <property type="entry name" value="HTH_LYSR"/>
    <property type="match status" value="1"/>
</dbReference>
<dbReference type="Proteomes" id="UP000214760">
    <property type="component" value="Unassembled WGS sequence"/>
</dbReference>
<dbReference type="CDD" id="cd05466">
    <property type="entry name" value="PBP2_LTTR_substrate"/>
    <property type="match status" value="1"/>
</dbReference>
<dbReference type="SUPFAM" id="SSF53850">
    <property type="entry name" value="Periplasmic binding protein-like II"/>
    <property type="match status" value="1"/>
</dbReference>
<dbReference type="Gene3D" id="3.40.190.290">
    <property type="match status" value="1"/>
</dbReference>
<dbReference type="InterPro" id="IPR005119">
    <property type="entry name" value="LysR_subst-bd"/>
</dbReference>
<comment type="similarity">
    <text evidence="1">Belongs to the LysR transcriptional regulatory family.</text>
</comment>
<keyword evidence="2" id="KW-0805">Transcription regulation</keyword>